<evidence type="ECO:0000256" key="5">
    <source>
        <dbReference type="ARBA" id="ARBA00023159"/>
    </source>
</evidence>
<dbReference type="GO" id="GO:0006402">
    <property type="term" value="P:mRNA catabolic process"/>
    <property type="evidence" value="ECO:0007669"/>
    <property type="project" value="InterPro"/>
</dbReference>
<dbReference type="PANTHER" id="PTHR34984:SF1">
    <property type="entry name" value="CARBON STORAGE REGULATOR"/>
    <property type="match status" value="1"/>
</dbReference>
<evidence type="ECO:0000313" key="7">
    <source>
        <dbReference type="EMBL" id="SYX89850.1"/>
    </source>
</evidence>
<dbReference type="OrthoDB" id="9809061at2"/>
<keyword evidence="2 6" id="KW-0678">Repressor</keyword>
<comment type="subunit">
    <text evidence="6">Homodimer; the beta-strands of each monomer intercalate to form a hydrophobic core, while the alpha-helices form wings that extend away from the core.</text>
</comment>
<evidence type="ECO:0000256" key="4">
    <source>
        <dbReference type="ARBA" id="ARBA00022884"/>
    </source>
</evidence>
<dbReference type="GO" id="GO:0045947">
    <property type="term" value="P:negative regulation of translational initiation"/>
    <property type="evidence" value="ECO:0007669"/>
    <property type="project" value="UniProtKB-UniRule"/>
</dbReference>
<dbReference type="InterPro" id="IPR003751">
    <property type="entry name" value="CsrA"/>
</dbReference>
<evidence type="ECO:0000256" key="1">
    <source>
        <dbReference type="ARBA" id="ARBA00022490"/>
    </source>
</evidence>
<dbReference type="GO" id="GO:0048027">
    <property type="term" value="F:mRNA 5'-UTR binding"/>
    <property type="evidence" value="ECO:0007669"/>
    <property type="project" value="UniProtKB-UniRule"/>
</dbReference>
<comment type="function">
    <text evidence="6">A key translational regulator that binds mRNA to regulate translation initiation and/or mRNA stability. Mediates global changes in gene expression, shifting from rapid growth to stress survival by linking envelope stress, the stringent response and the catabolite repression systems. Usually binds in the 5'-UTR; binding at or near the Shine-Dalgarno sequence prevents ribosome-binding, repressing translation, binding elsewhere in the 5'-UTR can activate translation and/or stabilize the mRNA. Its function is antagonized by small RNA(s).</text>
</comment>
<proteinExistence type="inferred from homology"/>
<dbReference type="Gene3D" id="2.60.40.4380">
    <property type="entry name" value="Translational regulator CsrA"/>
    <property type="match status" value="1"/>
</dbReference>
<dbReference type="InterPro" id="IPR036107">
    <property type="entry name" value="CsrA_sf"/>
</dbReference>
<evidence type="ECO:0000313" key="8">
    <source>
        <dbReference type="Proteomes" id="UP000263595"/>
    </source>
</evidence>
<reference evidence="8" key="1">
    <citation type="submission" date="2018-08" db="EMBL/GenBank/DDBJ databases">
        <authorList>
            <person name="Blom J."/>
        </authorList>
    </citation>
    <scope>NUCLEOTIDE SEQUENCE [LARGE SCALE GENOMIC DNA]</scope>
    <source>
        <strain evidence="8">CCOS 865</strain>
    </source>
</reference>
<keyword evidence="8" id="KW-1185">Reference proteome</keyword>
<dbReference type="AlphaFoldDB" id="A0A383RS08"/>
<dbReference type="RefSeq" id="WP_119140544.1">
    <property type="nucleotide sequence ID" value="NZ_CBCSFL010000005.1"/>
</dbReference>
<evidence type="ECO:0000256" key="6">
    <source>
        <dbReference type="HAMAP-Rule" id="MF_00167"/>
    </source>
</evidence>
<dbReference type="EMBL" id="UNOZ01000013">
    <property type="protein sequence ID" value="SYX89850.1"/>
    <property type="molecule type" value="Genomic_DNA"/>
</dbReference>
<evidence type="ECO:0000256" key="3">
    <source>
        <dbReference type="ARBA" id="ARBA00022845"/>
    </source>
</evidence>
<keyword evidence="5 6" id="KW-0010">Activator</keyword>
<dbReference type="NCBIfam" id="TIGR00202">
    <property type="entry name" value="csrA"/>
    <property type="match status" value="1"/>
</dbReference>
<gene>
    <name evidence="7" type="primary">csrA 3</name>
    <name evidence="6" type="synonym">csrA</name>
    <name evidence="7" type="ORF">CCOS865_02113</name>
</gene>
<dbReference type="SUPFAM" id="SSF117130">
    <property type="entry name" value="CsrA-like"/>
    <property type="match status" value="1"/>
</dbReference>
<protein>
    <recommendedName>
        <fullName evidence="6">Translational regulator CsrA</fullName>
    </recommendedName>
    <alternativeName>
        <fullName evidence="6">Carbon storage regulator</fullName>
    </alternativeName>
</protein>
<dbReference type="Proteomes" id="UP000263595">
    <property type="component" value="Unassembled WGS sequence"/>
</dbReference>
<comment type="subcellular location">
    <subcellularLocation>
        <location evidence="6">Cytoplasm</location>
    </subcellularLocation>
</comment>
<accession>A0A383RS08</accession>
<dbReference type="FunFam" id="2.60.40.4380:FF:000002">
    <property type="entry name" value="Translational regulator CsrA"/>
    <property type="match status" value="1"/>
</dbReference>
<keyword evidence="3 6" id="KW-0810">Translation regulation</keyword>
<name>A0A383RS08_9PSED</name>
<dbReference type="GO" id="GO:0045948">
    <property type="term" value="P:positive regulation of translational initiation"/>
    <property type="evidence" value="ECO:0007669"/>
    <property type="project" value="UniProtKB-UniRule"/>
</dbReference>
<keyword evidence="4 6" id="KW-0694">RNA-binding</keyword>
<sequence length="66" mass="7435">MLILTRKVGESIVINDDIKVTILGVKGMQVRIGIDAPKDVQVHREEIFKRIQAGNPAPEKPHDDQY</sequence>
<dbReference type="HAMAP" id="MF_00167">
    <property type="entry name" value="CsrA"/>
    <property type="match status" value="1"/>
</dbReference>
<dbReference type="PANTHER" id="PTHR34984">
    <property type="entry name" value="CARBON STORAGE REGULATOR"/>
    <property type="match status" value="1"/>
</dbReference>
<dbReference type="NCBIfam" id="NF002469">
    <property type="entry name" value="PRK01712.1"/>
    <property type="match status" value="1"/>
</dbReference>
<evidence type="ECO:0000256" key="2">
    <source>
        <dbReference type="ARBA" id="ARBA00022491"/>
    </source>
</evidence>
<keyword evidence="1 6" id="KW-0963">Cytoplasm</keyword>
<dbReference type="Pfam" id="PF02599">
    <property type="entry name" value="CsrA"/>
    <property type="match status" value="1"/>
</dbReference>
<dbReference type="GO" id="GO:0005829">
    <property type="term" value="C:cytosol"/>
    <property type="evidence" value="ECO:0007669"/>
    <property type="project" value="TreeGrafter"/>
</dbReference>
<dbReference type="GO" id="GO:0006109">
    <property type="term" value="P:regulation of carbohydrate metabolic process"/>
    <property type="evidence" value="ECO:0007669"/>
    <property type="project" value="UniProtKB-UniRule"/>
</dbReference>
<organism evidence="7 8">
    <name type="scientific">Pseudomonas reidholzensis</name>
    <dbReference type="NCBI Taxonomy" id="1785162"/>
    <lineage>
        <taxon>Bacteria</taxon>
        <taxon>Pseudomonadati</taxon>
        <taxon>Pseudomonadota</taxon>
        <taxon>Gammaproteobacteria</taxon>
        <taxon>Pseudomonadales</taxon>
        <taxon>Pseudomonadaceae</taxon>
        <taxon>Pseudomonas</taxon>
    </lineage>
</organism>
<comment type="similarity">
    <text evidence="6">Belongs to the CsrA/RsmA family.</text>
</comment>